<dbReference type="Proteomes" id="UP000177167">
    <property type="component" value="Unassembled WGS sequence"/>
</dbReference>
<evidence type="ECO:0008006" key="3">
    <source>
        <dbReference type="Google" id="ProtNLM"/>
    </source>
</evidence>
<proteinExistence type="predicted"/>
<gene>
    <name evidence="1" type="ORF">A3J46_01875</name>
</gene>
<dbReference type="InterPro" id="IPR043148">
    <property type="entry name" value="TagF_C"/>
</dbReference>
<dbReference type="SUPFAM" id="SSF53756">
    <property type="entry name" value="UDP-Glycosyltransferase/glycogen phosphorylase"/>
    <property type="match status" value="1"/>
</dbReference>
<reference evidence="1 2" key="1">
    <citation type="journal article" date="2016" name="Nat. Commun.">
        <title>Thousands of microbial genomes shed light on interconnected biogeochemical processes in an aquifer system.</title>
        <authorList>
            <person name="Anantharaman K."/>
            <person name="Brown C.T."/>
            <person name="Hug L.A."/>
            <person name="Sharon I."/>
            <person name="Castelle C.J."/>
            <person name="Probst A.J."/>
            <person name="Thomas B.C."/>
            <person name="Singh A."/>
            <person name="Wilkins M.J."/>
            <person name="Karaoz U."/>
            <person name="Brodie E.L."/>
            <person name="Williams K.H."/>
            <person name="Hubbard S.S."/>
            <person name="Banfield J.F."/>
        </authorList>
    </citation>
    <scope>NUCLEOTIDE SEQUENCE [LARGE SCALE GENOMIC DNA]</scope>
</reference>
<organism evidence="1 2">
    <name type="scientific">Candidatus Yanofskybacteria bacterium RIFCSPHIGHO2_02_FULL_41_11</name>
    <dbReference type="NCBI Taxonomy" id="1802675"/>
    <lineage>
        <taxon>Bacteria</taxon>
        <taxon>Candidatus Yanofskyibacteriota</taxon>
    </lineage>
</organism>
<dbReference type="EMBL" id="MGJP01000061">
    <property type="protein sequence ID" value="OGN08495.1"/>
    <property type="molecule type" value="Genomic_DNA"/>
</dbReference>
<comment type="caution">
    <text evidence="1">The sequence shown here is derived from an EMBL/GenBank/DDBJ whole genome shotgun (WGS) entry which is preliminary data.</text>
</comment>
<dbReference type="Gene3D" id="3.40.50.12580">
    <property type="match status" value="1"/>
</dbReference>
<sequence>MTKSNLDGYHFTLQLCAQIEKTTSKIVKEDPSKLYYKGSNLQYALERSWYVKHINNNKLLEYFSKSLLEVEVKAINKPSGPQQFIHSLLTLKNSLRHVKLYGSKGKPEIIFFVPSKKFVRFLLPVVNRLGPSYAFLSFNQLTDRFLEGNSLPHIKSLKSRHFSLRQDGDILEQLGLKTWYDSFERILRKFHPRVLVVVEGNAPADEVANQVAKKLGITVICLQQGWSPIIHSGFRNMNFSKMLVWGKGFANLLKDANPHQKFILAGNHVVTKTLLRSKINKTKNVIFFPQAATTILSSENFTIFLSLIVWTALTFPNIDIYVREHPNLPLTSRQRDKLLKIQNIVFLPFGEYSLGEALIKSAISISVYSSTILESIAGGVVPIIFNLTSMPKYSPDVSAADAGIEVKSSKAAKIAIRKLLQDENFYRGFAKGMFNFRRLYFSALGDQAIKNIIKELC</sequence>
<dbReference type="AlphaFoldDB" id="A0A1F8F5R2"/>
<evidence type="ECO:0000313" key="1">
    <source>
        <dbReference type="EMBL" id="OGN08495.1"/>
    </source>
</evidence>
<evidence type="ECO:0000313" key="2">
    <source>
        <dbReference type="Proteomes" id="UP000177167"/>
    </source>
</evidence>
<protein>
    <recommendedName>
        <fullName evidence="3">UDP-N-acetylglucosamine 2-epimerase domain-containing protein</fullName>
    </recommendedName>
</protein>
<accession>A0A1F8F5R2</accession>
<name>A0A1F8F5R2_9BACT</name>